<feature type="domain" description="SPFH" evidence="1">
    <location>
        <begin position="50"/>
        <end position="204"/>
    </location>
</feature>
<reference evidence="2" key="1">
    <citation type="submission" date="2019-08" db="EMBL/GenBank/DDBJ databases">
        <authorList>
            <person name="Kucharzyk K."/>
            <person name="Murdoch R.W."/>
            <person name="Higgins S."/>
            <person name="Loffler F."/>
        </authorList>
    </citation>
    <scope>NUCLEOTIDE SEQUENCE</scope>
</reference>
<organism evidence="2">
    <name type="scientific">bioreactor metagenome</name>
    <dbReference type="NCBI Taxonomy" id="1076179"/>
    <lineage>
        <taxon>unclassified sequences</taxon>
        <taxon>metagenomes</taxon>
        <taxon>ecological metagenomes</taxon>
    </lineage>
</organism>
<sequence>MMIVEQGKVVDFTAESGEYVYDKSTEPSLFYGGFGKGLLESLKIIGRRFTFGGDTAKDQRVYYFNTKEIIGNKYGTANPVPFRIVDKNVGLDIDIAIRCYGEYSYKFVDPVLFYKNVCGNVESDYRREEIDSQLKSELLTALQPAFAKVSDLGLRYSALPGHAKEIADALNAELSADWKELRGIAISSFGVSSVTASPEDEERIKQLQQAAALKDPTMAAAVLASAQAQAMQDAAKNENGAFMAFAGMNAAANAGGTNAATLFGMGQQQQQQQPAANGWTCPKCGQTGNTGKFCANCGAAKPEAGGWTCAKCGQTGNTGKFCSNCGAAKP</sequence>
<dbReference type="AlphaFoldDB" id="A0A645CTJ6"/>
<dbReference type="CDD" id="cd03408">
    <property type="entry name" value="SPFH_like_u1"/>
    <property type="match status" value="1"/>
</dbReference>
<dbReference type="Pfam" id="PF13421">
    <property type="entry name" value="Band_7_1"/>
    <property type="match status" value="1"/>
</dbReference>
<gene>
    <name evidence="2" type="ORF">SDC9_127266</name>
</gene>
<name>A0A645CTJ6_9ZZZZ</name>
<accession>A0A645CTJ6</accession>
<evidence type="ECO:0000259" key="1">
    <source>
        <dbReference type="Pfam" id="PF13421"/>
    </source>
</evidence>
<dbReference type="EMBL" id="VSSQ01029904">
    <property type="protein sequence ID" value="MPM80219.1"/>
    <property type="molecule type" value="Genomic_DNA"/>
</dbReference>
<comment type="caution">
    <text evidence="2">The sequence shown here is derived from an EMBL/GenBank/DDBJ whole genome shotgun (WGS) entry which is preliminary data.</text>
</comment>
<protein>
    <recommendedName>
        <fullName evidence="1">SPFH domain-containing protein</fullName>
    </recommendedName>
</protein>
<dbReference type="InterPro" id="IPR033880">
    <property type="entry name" value="SPFH_YdjI"/>
</dbReference>
<evidence type="ECO:0000313" key="2">
    <source>
        <dbReference type="EMBL" id="MPM80219.1"/>
    </source>
</evidence>
<dbReference type="PANTHER" id="PTHR37826">
    <property type="entry name" value="FLOTILLIN BAND_7_5 DOMAIN PROTEIN"/>
    <property type="match status" value="1"/>
</dbReference>
<proteinExistence type="predicted"/>
<dbReference type="PANTHER" id="PTHR37826:SF2">
    <property type="entry name" value="ZINC-RIBBON DOMAIN-CONTAINING PROTEIN"/>
    <property type="match status" value="1"/>
</dbReference>